<comment type="caution">
    <text evidence="1">The sequence shown here is derived from an EMBL/GenBank/DDBJ whole genome shotgun (WGS) entry which is preliminary data.</text>
</comment>
<name>A0A367KXU0_RHIST</name>
<dbReference type="AlphaFoldDB" id="A0A367KXU0"/>
<protein>
    <submittedName>
        <fullName evidence="1">Uncharacterized protein</fullName>
    </submittedName>
</protein>
<organism evidence="1 2">
    <name type="scientific">Rhizopus stolonifer</name>
    <name type="common">Rhizopus nigricans</name>
    <dbReference type="NCBI Taxonomy" id="4846"/>
    <lineage>
        <taxon>Eukaryota</taxon>
        <taxon>Fungi</taxon>
        <taxon>Fungi incertae sedis</taxon>
        <taxon>Mucoromycota</taxon>
        <taxon>Mucoromycotina</taxon>
        <taxon>Mucoromycetes</taxon>
        <taxon>Mucorales</taxon>
        <taxon>Mucorineae</taxon>
        <taxon>Rhizopodaceae</taxon>
        <taxon>Rhizopus</taxon>
    </lineage>
</organism>
<sequence length="287" mass="32694">QHWSAEHKWLCHFPELTGTDKDVLFAFQGYLACRSIGKNTLPELVSNMDAHKPEEVEEYNKKINNSQLKSVFYLSEGVVEAMVTIMAQIRCNTFAVKHYITFKSMEVEERESITVGRSIYLSAITIQLLVYIDVNSVELEGFLALQLTVGGAVLDQIGPSSLSKALKIMSEIYVEESLPLGEWWDNVASMHAKNNNFYEASMYVKQSISTVQKVFGYTSPEVAEEMCKLTGLLQRSYQVMECYHTAMAAISLFKTLGLDESRQDDFKYLKCAAYLTRYVEDKKFLEE</sequence>
<reference evidence="1 2" key="1">
    <citation type="journal article" date="2018" name="G3 (Bethesda)">
        <title>Phylogenetic and Phylogenomic Definition of Rhizopus Species.</title>
        <authorList>
            <person name="Gryganskyi A.P."/>
            <person name="Golan J."/>
            <person name="Dolatabadi S."/>
            <person name="Mondo S."/>
            <person name="Robb S."/>
            <person name="Idnurm A."/>
            <person name="Muszewska A."/>
            <person name="Steczkiewicz K."/>
            <person name="Masonjones S."/>
            <person name="Liao H.L."/>
            <person name="Gajdeczka M.T."/>
            <person name="Anike F."/>
            <person name="Vuek A."/>
            <person name="Anishchenko I.M."/>
            <person name="Voigt K."/>
            <person name="de Hoog G.S."/>
            <person name="Smith M.E."/>
            <person name="Heitman J."/>
            <person name="Vilgalys R."/>
            <person name="Stajich J.E."/>
        </authorList>
    </citation>
    <scope>NUCLEOTIDE SEQUENCE [LARGE SCALE GENOMIC DNA]</scope>
    <source>
        <strain evidence="1 2">LSU 92-RS-03</strain>
    </source>
</reference>
<dbReference type="Gene3D" id="1.25.40.10">
    <property type="entry name" value="Tetratricopeptide repeat domain"/>
    <property type="match status" value="1"/>
</dbReference>
<keyword evidence="2" id="KW-1185">Reference proteome</keyword>
<dbReference type="Proteomes" id="UP000253551">
    <property type="component" value="Unassembled WGS sequence"/>
</dbReference>
<accession>A0A367KXU0</accession>
<evidence type="ECO:0000313" key="1">
    <source>
        <dbReference type="EMBL" id="RCI06957.1"/>
    </source>
</evidence>
<dbReference type="STRING" id="4846.A0A367KXU0"/>
<feature type="non-terminal residue" evidence="1">
    <location>
        <position position="1"/>
    </location>
</feature>
<dbReference type="EMBL" id="PJQM01000055">
    <property type="protein sequence ID" value="RCI06957.1"/>
    <property type="molecule type" value="Genomic_DNA"/>
</dbReference>
<dbReference type="OrthoDB" id="265717at2759"/>
<proteinExistence type="predicted"/>
<dbReference type="InterPro" id="IPR011990">
    <property type="entry name" value="TPR-like_helical_dom_sf"/>
</dbReference>
<evidence type="ECO:0000313" key="2">
    <source>
        <dbReference type="Proteomes" id="UP000253551"/>
    </source>
</evidence>
<gene>
    <name evidence="1" type="ORF">CU098_013916</name>
</gene>